<dbReference type="RefSeq" id="WP_006972617.1">
    <property type="nucleotide sequence ID" value="NZ_ABCS01000033.1"/>
</dbReference>
<organism evidence="1 2">
    <name type="scientific">Plesiocystis pacifica SIR-1</name>
    <dbReference type="NCBI Taxonomy" id="391625"/>
    <lineage>
        <taxon>Bacteria</taxon>
        <taxon>Pseudomonadati</taxon>
        <taxon>Myxococcota</taxon>
        <taxon>Polyangia</taxon>
        <taxon>Nannocystales</taxon>
        <taxon>Nannocystaceae</taxon>
        <taxon>Plesiocystis</taxon>
    </lineage>
</organism>
<reference evidence="1 2" key="1">
    <citation type="submission" date="2007-06" db="EMBL/GenBank/DDBJ databases">
        <authorList>
            <person name="Shimkets L."/>
            <person name="Ferriera S."/>
            <person name="Johnson J."/>
            <person name="Kravitz S."/>
            <person name="Beeson K."/>
            <person name="Sutton G."/>
            <person name="Rogers Y.-H."/>
            <person name="Friedman R."/>
            <person name="Frazier M."/>
            <person name="Venter J.C."/>
        </authorList>
    </citation>
    <scope>NUCLEOTIDE SEQUENCE [LARGE SCALE GENOMIC DNA]</scope>
    <source>
        <strain evidence="1 2">SIR-1</strain>
    </source>
</reference>
<sequence>MTPSIEGLDDETLRDRLDDALGRAEEANKAVRTLDAMLNEPQVLIPVDDFGEVLYAIIKEDTVVTVLPKGHGEEILHRGQALQQKVASGEVQMPDREPAGDRWEGRRRRWREANGGPVVIERARPVVTRTAPAQIVAPVSTPEPAAPAPLAAPVATTPWLVHAPTPARPDDHVAGVLWDALERGSRRAAVEALRELLARKERDDDLLPVWNEIAELGIPRGLKLGDLFDACANNEA</sequence>
<dbReference type="AlphaFoldDB" id="A6G7C2"/>
<proteinExistence type="predicted"/>
<evidence type="ECO:0000313" key="2">
    <source>
        <dbReference type="Proteomes" id="UP000005801"/>
    </source>
</evidence>
<comment type="caution">
    <text evidence="1">The sequence shown here is derived from an EMBL/GenBank/DDBJ whole genome shotgun (WGS) entry which is preliminary data.</text>
</comment>
<dbReference type="OrthoDB" id="9823709at2"/>
<name>A6G7C2_9BACT</name>
<evidence type="ECO:0000313" key="1">
    <source>
        <dbReference type="EMBL" id="EDM78256.1"/>
    </source>
</evidence>
<dbReference type="Proteomes" id="UP000005801">
    <property type="component" value="Unassembled WGS sequence"/>
</dbReference>
<keyword evidence="2" id="KW-1185">Reference proteome</keyword>
<gene>
    <name evidence="1" type="ORF">PPSIR1_08726</name>
</gene>
<dbReference type="EMBL" id="ABCS01000033">
    <property type="protein sequence ID" value="EDM78256.1"/>
    <property type="molecule type" value="Genomic_DNA"/>
</dbReference>
<protein>
    <submittedName>
        <fullName evidence="1">Uncharacterized protein</fullName>
    </submittedName>
</protein>
<accession>A6G7C2</accession>